<evidence type="ECO:0000313" key="2">
    <source>
        <dbReference type="Proteomes" id="UP000233837"/>
    </source>
</evidence>
<keyword evidence="2" id="KW-1185">Reference proteome</keyword>
<protein>
    <submittedName>
        <fullName evidence="1">Uncharacterized protein</fullName>
    </submittedName>
</protein>
<proteinExistence type="predicted"/>
<reference evidence="1 2" key="2">
    <citation type="journal article" date="2017" name="Nature">
        <title>The Apostasia genome and the evolution of orchids.</title>
        <authorList>
            <person name="Zhang G.Q."/>
            <person name="Liu K.W."/>
            <person name="Li Z."/>
            <person name="Lohaus R."/>
            <person name="Hsiao Y.Y."/>
            <person name="Niu S.C."/>
            <person name="Wang J.Y."/>
            <person name="Lin Y.C."/>
            <person name="Xu Q."/>
            <person name="Chen L.J."/>
            <person name="Yoshida K."/>
            <person name="Fujiwara S."/>
            <person name="Wang Z.W."/>
            <person name="Zhang Y.Q."/>
            <person name="Mitsuda N."/>
            <person name="Wang M."/>
            <person name="Liu G.H."/>
            <person name="Pecoraro L."/>
            <person name="Huang H.X."/>
            <person name="Xiao X.J."/>
            <person name="Lin M."/>
            <person name="Wu X.Y."/>
            <person name="Wu W.L."/>
            <person name="Chen Y.Y."/>
            <person name="Chang S.B."/>
            <person name="Sakamoto S."/>
            <person name="Ohme-Takagi M."/>
            <person name="Yagi M."/>
            <person name="Zeng S.J."/>
            <person name="Shen C.Y."/>
            <person name="Yeh C.M."/>
            <person name="Luo Y.B."/>
            <person name="Tsai W.C."/>
            <person name="Van de Peer Y."/>
            <person name="Liu Z.J."/>
        </authorList>
    </citation>
    <scope>NUCLEOTIDE SEQUENCE [LARGE SCALE GENOMIC DNA]</scope>
    <source>
        <tissue evidence="1">The whole plant</tissue>
    </source>
</reference>
<dbReference type="Proteomes" id="UP000233837">
    <property type="component" value="Unassembled WGS sequence"/>
</dbReference>
<sequence>MRAFRSDYLGGSAFFCPNFSAICTKPVRFRAENGRRKRRSVRLCLHRKFASARSVRLCLHRECAISSPLPPSPSSLLFFQKVRPVVQSPTLQAERLTVGIQFGSRHILSGNPIFSFSDQIAEGLKVSTSQNFFRFR</sequence>
<reference evidence="1 2" key="1">
    <citation type="journal article" date="2016" name="Sci. Rep.">
        <title>The Dendrobium catenatum Lindl. genome sequence provides insights into polysaccharide synthase, floral development and adaptive evolution.</title>
        <authorList>
            <person name="Zhang G.Q."/>
            <person name="Xu Q."/>
            <person name="Bian C."/>
            <person name="Tsai W.C."/>
            <person name="Yeh C.M."/>
            <person name="Liu K.W."/>
            <person name="Yoshida K."/>
            <person name="Zhang L.S."/>
            <person name="Chang S.B."/>
            <person name="Chen F."/>
            <person name="Shi Y."/>
            <person name="Su Y.Y."/>
            <person name="Zhang Y.Q."/>
            <person name="Chen L.J."/>
            <person name="Yin Y."/>
            <person name="Lin M."/>
            <person name="Huang H."/>
            <person name="Deng H."/>
            <person name="Wang Z.W."/>
            <person name="Zhu S.L."/>
            <person name="Zhao X."/>
            <person name="Deng C."/>
            <person name="Niu S.C."/>
            <person name="Huang J."/>
            <person name="Wang M."/>
            <person name="Liu G.H."/>
            <person name="Yang H.J."/>
            <person name="Xiao X.J."/>
            <person name="Hsiao Y.Y."/>
            <person name="Wu W.L."/>
            <person name="Chen Y.Y."/>
            <person name="Mitsuda N."/>
            <person name="Ohme-Takagi M."/>
            <person name="Luo Y.B."/>
            <person name="Van de Peer Y."/>
            <person name="Liu Z.J."/>
        </authorList>
    </citation>
    <scope>NUCLEOTIDE SEQUENCE [LARGE SCALE GENOMIC DNA]</scope>
    <source>
        <tissue evidence="1">The whole plant</tissue>
    </source>
</reference>
<organism evidence="1 2">
    <name type="scientific">Dendrobium catenatum</name>
    <dbReference type="NCBI Taxonomy" id="906689"/>
    <lineage>
        <taxon>Eukaryota</taxon>
        <taxon>Viridiplantae</taxon>
        <taxon>Streptophyta</taxon>
        <taxon>Embryophyta</taxon>
        <taxon>Tracheophyta</taxon>
        <taxon>Spermatophyta</taxon>
        <taxon>Magnoliopsida</taxon>
        <taxon>Liliopsida</taxon>
        <taxon>Asparagales</taxon>
        <taxon>Orchidaceae</taxon>
        <taxon>Epidendroideae</taxon>
        <taxon>Malaxideae</taxon>
        <taxon>Dendrobiinae</taxon>
        <taxon>Dendrobium</taxon>
    </lineage>
</organism>
<name>A0A2I0VY37_9ASPA</name>
<accession>A0A2I0VY37</accession>
<evidence type="ECO:0000313" key="1">
    <source>
        <dbReference type="EMBL" id="PKU68332.1"/>
    </source>
</evidence>
<gene>
    <name evidence="1" type="ORF">MA16_Dca008813</name>
</gene>
<dbReference type="EMBL" id="KZ503105">
    <property type="protein sequence ID" value="PKU68332.1"/>
    <property type="molecule type" value="Genomic_DNA"/>
</dbReference>
<dbReference type="AlphaFoldDB" id="A0A2I0VY37"/>